<evidence type="ECO:0000313" key="2">
    <source>
        <dbReference type="Proteomes" id="UP000694864"/>
    </source>
</evidence>
<dbReference type="InterPro" id="IPR001611">
    <property type="entry name" value="Leu-rich_rpt"/>
</dbReference>
<dbReference type="SUPFAM" id="SSF52047">
    <property type="entry name" value="RNI-like"/>
    <property type="match status" value="1"/>
</dbReference>
<name>A0ABM0UFY3_CAMSA</name>
<dbReference type="Gene3D" id="3.80.10.10">
    <property type="entry name" value="Ribonuclease Inhibitor"/>
    <property type="match status" value="1"/>
</dbReference>
<dbReference type="SUPFAM" id="SSF81383">
    <property type="entry name" value="F-box domain"/>
    <property type="match status" value="1"/>
</dbReference>
<dbReference type="PANTHER" id="PTHR38926">
    <property type="entry name" value="F-BOX DOMAIN CONTAINING PROTEIN, EXPRESSED"/>
    <property type="match status" value="1"/>
</dbReference>
<dbReference type="Proteomes" id="UP000694864">
    <property type="component" value="Chromosome 11"/>
</dbReference>
<sequence>MGSSYVPSLLKDEEPRNWAELPSELTTLILNRLGMIDILENVQKVCKPWRRVCKDPSVWRKIDMRNLGDFATKYDLEIMCRHAVDLSQCGLVDIDIWDFGTDDLLYYIAERSINLRSLRFTCNNITDEGVMKAVVKLPLLEELDVISYCSFSGNSFRVVGQSCPNLKTLKLNHNPELEFFVCYEHNSITTEIAECMPKLRHLQLIGNGLNNTGLNAILDGCPHLEHLDLRACSNINLVGDLEKKCSERISVLRRPDDSTADFPFQTTMYDQEWVFDPDCGADNDVDFEFSCPSPSDYGWD</sequence>
<proteinExistence type="predicted"/>
<evidence type="ECO:0000259" key="1">
    <source>
        <dbReference type="PROSITE" id="PS50181"/>
    </source>
</evidence>
<protein>
    <submittedName>
        <fullName evidence="3">F-box/LRR-repeat protein 23</fullName>
    </submittedName>
</protein>
<evidence type="ECO:0000313" key="3">
    <source>
        <dbReference type="RefSeq" id="XP_010440581.1"/>
    </source>
</evidence>
<keyword evidence="2" id="KW-1185">Reference proteome</keyword>
<organism evidence="2 3">
    <name type="scientific">Camelina sativa</name>
    <name type="common">False flax</name>
    <name type="synonym">Myagrum sativum</name>
    <dbReference type="NCBI Taxonomy" id="90675"/>
    <lineage>
        <taxon>Eukaryota</taxon>
        <taxon>Viridiplantae</taxon>
        <taxon>Streptophyta</taxon>
        <taxon>Embryophyta</taxon>
        <taxon>Tracheophyta</taxon>
        <taxon>Spermatophyta</taxon>
        <taxon>Magnoliopsida</taxon>
        <taxon>eudicotyledons</taxon>
        <taxon>Gunneridae</taxon>
        <taxon>Pentapetalae</taxon>
        <taxon>rosids</taxon>
        <taxon>malvids</taxon>
        <taxon>Brassicales</taxon>
        <taxon>Brassicaceae</taxon>
        <taxon>Camelineae</taxon>
        <taxon>Camelina</taxon>
    </lineage>
</organism>
<dbReference type="PROSITE" id="PS50181">
    <property type="entry name" value="FBOX"/>
    <property type="match status" value="1"/>
</dbReference>
<dbReference type="Pfam" id="PF13516">
    <property type="entry name" value="LRR_6"/>
    <property type="match status" value="1"/>
</dbReference>
<dbReference type="Pfam" id="PF12937">
    <property type="entry name" value="F-box-like"/>
    <property type="match status" value="1"/>
</dbReference>
<dbReference type="InterPro" id="IPR036047">
    <property type="entry name" value="F-box-like_dom_sf"/>
</dbReference>
<dbReference type="SMART" id="SM00256">
    <property type="entry name" value="FBOX"/>
    <property type="match status" value="1"/>
</dbReference>
<dbReference type="CDD" id="cd22164">
    <property type="entry name" value="F-box_AtSKIP19-like"/>
    <property type="match status" value="1"/>
</dbReference>
<dbReference type="InterPro" id="IPR032675">
    <property type="entry name" value="LRR_dom_sf"/>
</dbReference>
<dbReference type="PANTHER" id="PTHR38926:SF29">
    <property type="entry name" value="F-BOX PROTEIN SKIP19-RELATED"/>
    <property type="match status" value="1"/>
</dbReference>
<dbReference type="InterPro" id="IPR001810">
    <property type="entry name" value="F-box_dom"/>
</dbReference>
<gene>
    <name evidence="3" type="primary">LOC104723859</name>
</gene>
<dbReference type="GeneID" id="104723859"/>
<reference evidence="2" key="1">
    <citation type="journal article" date="2014" name="Nat. Commun.">
        <title>The emerging biofuel crop Camelina sativa retains a highly undifferentiated hexaploid genome structure.</title>
        <authorList>
            <person name="Kagale S."/>
            <person name="Koh C."/>
            <person name="Nixon J."/>
            <person name="Bollina V."/>
            <person name="Clarke W.E."/>
            <person name="Tuteja R."/>
            <person name="Spillane C."/>
            <person name="Robinson S.J."/>
            <person name="Links M.G."/>
            <person name="Clarke C."/>
            <person name="Higgins E.E."/>
            <person name="Huebert T."/>
            <person name="Sharpe A.G."/>
            <person name="Parkin I.A."/>
        </authorList>
    </citation>
    <scope>NUCLEOTIDE SEQUENCE [LARGE SCALE GENOMIC DNA]</scope>
    <source>
        <strain evidence="2">cv. DH55</strain>
    </source>
</reference>
<accession>A0ABM0UFY3</accession>
<dbReference type="Gene3D" id="1.20.1280.50">
    <property type="match status" value="1"/>
</dbReference>
<feature type="domain" description="F-box" evidence="1">
    <location>
        <begin position="15"/>
        <end position="62"/>
    </location>
</feature>
<reference evidence="3" key="2">
    <citation type="submission" date="2025-08" db="UniProtKB">
        <authorList>
            <consortium name="RefSeq"/>
        </authorList>
    </citation>
    <scope>IDENTIFICATION</scope>
    <source>
        <tissue evidence="3">Leaf</tissue>
    </source>
</reference>
<dbReference type="RefSeq" id="XP_010440581.1">
    <property type="nucleotide sequence ID" value="XM_010442279.2"/>
</dbReference>